<evidence type="ECO:0000259" key="4">
    <source>
        <dbReference type="PROSITE" id="PS50081"/>
    </source>
</evidence>
<feature type="compositionally biased region" description="Gly residues" evidence="3">
    <location>
        <begin position="2449"/>
        <end position="2458"/>
    </location>
</feature>
<feature type="region of interest" description="Disordered" evidence="3">
    <location>
        <begin position="1944"/>
        <end position="2027"/>
    </location>
</feature>
<feature type="compositionally biased region" description="Polar residues" evidence="3">
    <location>
        <begin position="2308"/>
        <end position="2337"/>
    </location>
</feature>
<dbReference type="GO" id="GO:0046872">
    <property type="term" value="F:metal ion binding"/>
    <property type="evidence" value="ECO:0007669"/>
    <property type="project" value="UniProtKB-KW"/>
</dbReference>
<feature type="region of interest" description="Disordered" evidence="3">
    <location>
        <begin position="71"/>
        <end position="90"/>
    </location>
</feature>
<dbReference type="SUPFAM" id="SSF57889">
    <property type="entry name" value="Cysteine-rich domain"/>
    <property type="match status" value="1"/>
</dbReference>
<feature type="compositionally biased region" description="Low complexity" evidence="3">
    <location>
        <begin position="50"/>
        <end position="66"/>
    </location>
</feature>
<feature type="region of interest" description="Disordered" evidence="3">
    <location>
        <begin position="2216"/>
        <end position="2285"/>
    </location>
</feature>
<evidence type="ECO:0000256" key="3">
    <source>
        <dbReference type="SAM" id="MobiDB-lite"/>
    </source>
</evidence>
<dbReference type="Proteomes" id="UP000696485">
    <property type="component" value="Unassembled WGS sequence"/>
</dbReference>
<feature type="region of interest" description="Disordered" evidence="3">
    <location>
        <begin position="1380"/>
        <end position="1408"/>
    </location>
</feature>
<feature type="region of interest" description="Disordered" evidence="3">
    <location>
        <begin position="2670"/>
        <end position="2700"/>
    </location>
</feature>
<feature type="compositionally biased region" description="Low complexity" evidence="3">
    <location>
        <begin position="2761"/>
        <end position="2795"/>
    </location>
</feature>
<feature type="compositionally biased region" description="Polar residues" evidence="3">
    <location>
        <begin position="2008"/>
        <end position="2018"/>
    </location>
</feature>
<feature type="compositionally biased region" description="Gly residues" evidence="3">
    <location>
        <begin position="2583"/>
        <end position="2594"/>
    </location>
</feature>
<feature type="domain" description="Phorbol-ester/DAG-type" evidence="4">
    <location>
        <begin position="562"/>
        <end position="628"/>
    </location>
</feature>
<sequence length="3118" mass="345295">MRTGRRVLHRPRPLDLNHASLHGKSSSQSHNGPHTQSILSGSTSEARTPSSTVLGSGSSASGPTSAVGVGFGHLGASTTKEPKHKGAQHPALQIKTNLAPPGHRTSSAPSSNVFNTSAANNDTSTNIHEPSKRTPSKWQIGLERLLKKLQRRKRAPSNLRWYADHSTESYLSGATMETSKSKTTRPETDAEVENLYFGHDKPPKWVVDVLSQEQELFYSDDTVDLVQNLRDYLILATESGWDITELKEDVTAAPGHVTSPMGSAPIAASPLSPTGALDDSPTSSRRESKGSIDFDHFQHTAGRYVEEEDTSLRLLDFFMSILSDIISHDCRYKVQHPRPSRPEWILHSLVLDVLFYLTRTMIQDHKSIYDIGMIALSAFPQISFSLSPLAVAKKLDESIGGLLRIKPDLSADLLEVIAIVENEKVMRRALEVLWWIGKPTLGHLVLGEKFFPLDYDSIVQMRQTRHDWVNASSNEAINSNARSNTSKSEALFSTFRRDSLDDSVLPKMSGTIRNYTSSSMKSRSKYRPILPWKTARAPGTAPVAPTQQQQAQSGTGLDYLADHELYPFMFPTQEDTPESGDVADMSRNSYCERCELIMQGYGLHCYHCRESIHLECFYSVKRFAGVDCTLPGAALDVVSRQPKNQLLYPDDNEVFEAPTNKTFRIRSGHHLQLVNLFSTCLCAACKLPLWGHHHQAYRCQDCSQLMHLDCKSTALMDCGTTQPLALKNLVPTTISYDDLRQSFVVYYSNLIKTLEALQTTQSTSGSGSLSSSLLPLSSGHIKDKYSYEEASCNASVFTLQLELLQAGLEREDIQVQEWSQARMSNPDINPMTTSAFELITLQTYFMDLAETLREPEQSTAQTLFLSDFFEDSKPDQFLLFVEGYWSHFAAIAKTMIMDTDTALLNFKQHQLFSHSQDVAGGVLDEEDIFTVGLDTMQEDLLAGHSVPSCNISLATIFRFCMGRLGFQSSWTMQVVLQEWVKLGLLERLDGELCLFEPALPGPQTPGQTPNLVTKGSDRKLDIVVPSVRTSYFDDGPSLLCANSSASTMLGIRSVPCMFPFVTAIDPSSQVENLIHAIWRCLSSVDLSVNECGFVLLNRQCWPDPFMSDYTAERLVGCVFHWLLLEDDQLFVIHKTFSSKGKRIPGVRHGVDEHIARKVIVLSEGTNTPVGSSGAYIGSLNGTSGRESGVGTGTLGSGGTSASMSAFIAARAVAASDTYTTGATAVNPLSTTVVSAPTLTSFNGRISSMASNHVGEVGSFVRARRLMANKFAIPWLKKVMDLDPDRYLDVVYRQIRILEREMATEEYGQGDTEKERQKFRYAQAERYLDAITKLRQAGFLFSSFSKVLCHWLDEVEQMLDGMDITSRNFKSLHRLFLKANQPSGGRHGSGLGGGSVGPGSGVSTPTGGAKLEGEWRARLRARLHDHKHHGSKTHSQALDNPPDLLSGEFSDAAGKVDSSESPLSSLRSMFTSPDGQGVKRAFYWLDLMVQSKVYLPATAFVMCCERLTEMSQSPDMIAMEQSGSLTLQQMTTVHGLQLLNLSKQFLKSCWEYTVNSSHRMTEAETLRVLELVLVANHDVLQKSMTLHIHDTDTEIMESNKQSSASLFWPIEQQVYHRQQYQSKDTIRLDRESIAISMFLKSLLSPALSLQGEIIKTFSVMMDYAGRVSNIEEFFETVYKEIVSCLWELLSPLNDHMSETTFPFMMRLIFEQPLFFQKTVARCFKDRDWEVRFFSLDSVYGLFSKLDDAMVTKLFFRHAGPTTAGATTMNDQHYCHGKGKAVDREHGSTFRQPRHGTMGIDSFEPSQPPCSAAAMSSESPHSSRLVDEDPMHNFQNTQQLPAHFSPDHFAILGPAFSYFVSSMWDKEDAVRTKAKTLLKSLQPAHVGHALKAWELYFVSSSAEVQQSLLKFMIRLNNYFPSWRIMDYGLVFKLLTTGGLGRLTDKSNSTASHLTGSAPGGLGNPTSSGEDEMSSRRGSLSGDVLAPGTSSAPAPLTESTLRARRSSLSAVNLSENPQPTVISGDGDRSSRRAFVDPSAVLEMPFAAPALTSEEAVDRSSRSQRRASVLSVAKTASTYASAASVGTGASVPEDSEARERQLAMEDDLHCGLLNLALQMVANGIEPRLDEVIQLKYLVVFYLDFEGCELLSLGQGKYQVRYGEYIPRHRMSPLQSGLGGDATSGESSPGMLNDPGHENFVLAICSNLQLILDRFVEIKPDDEQDPPTIYDQVQTTERNGTREDEPNLSTTATRTFTATSSGTSEEIGKASSRTTTGLHDSGNGQEDEHHHCHHSMFCFPKHTHHSNEHHYDSSGNQSRHGSNDPAQRNQSYMATGSHSQVPRYQQHHHHHYRRNRHRRLDINAPVVGTYFVDVILRFFGSETDLTTLPSNRLKNWLELLLIVVYKYVKEVDPLSDLIVVLMKRIVEMLMVKKGSSSAGTGGSNGVNRATPGVAPGGATGGSAGDESMSEENILLAISICSTLLKRSSTMTTALLSREIMAMGKLMTKRREDPEDPILIRAKNFLHDAFVHFMGNGLFVLVFKTQPAQNVNSFGWVEEPEVDQELDLFYVLATVLGENEMVPPDPTSGSGGAGKGGPTGTGANNRLVHIRDQPIRDILDRVMIFRDLDPVQVSTILTNLALYVERVHSRFEDPRLLPDMGQFLLKITKYTAEWDHHQHQKHKEQAQLRQTHDVQQQQQQHHLRQQFKRKASLNNLKSGANSARDSVAGVGDTAGVMSLMSDATSTTVIQDRTGLGPLDLVPSDQGPTITPTSTTSRSSSSSSPHHPTLQQQRQQSGVSSSAGTMHSDGTGGVGSSKPPPRRKSVALKSKAPFDFDHSNPYVQYRRHQHGGGKTTLSGNSTFLFSANTPLQVLKRGHTPAWDYVNPIMGMCSILMIQNPMEGHALIPAIKSILRQALYRDKISATSLIRLCTGYTFMAELDFSLALVNVIGEFVVEELKTSITKDAKHGREGGGRYDDHDHDEDELRQGQHPLTFPDRNGRLKSNIQDEALEKEDENKDKKRIKEIKSGGAQNGHYLGLGGVAGHQYQRLPIGGRTKILASNFHILHHLLMWDLDASYNMEWTRIKWDILGTMRFPPGHPLLFPGANDALRRETALIVGDLVDS</sequence>
<feature type="region of interest" description="Disordered" evidence="3">
    <location>
        <begin position="1"/>
        <end position="66"/>
    </location>
</feature>
<protein>
    <recommendedName>
        <fullName evidence="4">Phorbol-ester/DAG-type domain-containing protein</fullName>
    </recommendedName>
</protein>
<dbReference type="SUPFAM" id="SSF48371">
    <property type="entry name" value="ARM repeat"/>
    <property type="match status" value="1"/>
</dbReference>
<feature type="compositionally biased region" description="Low complexity" evidence="3">
    <location>
        <begin position="2244"/>
        <end position="2259"/>
    </location>
</feature>
<feature type="compositionally biased region" description="Basic and acidic residues" evidence="3">
    <location>
        <begin position="2670"/>
        <end position="2686"/>
    </location>
</feature>
<evidence type="ECO:0000313" key="6">
    <source>
        <dbReference type="Proteomes" id="UP000696485"/>
    </source>
</evidence>
<feature type="compositionally biased region" description="Polar residues" evidence="3">
    <location>
        <begin position="104"/>
        <end position="114"/>
    </location>
</feature>
<feature type="compositionally biased region" description="Gly residues" evidence="3">
    <location>
        <begin position="1384"/>
        <end position="1399"/>
    </location>
</feature>
<dbReference type="InterPro" id="IPR046349">
    <property type="entry name" value="C1-like_sf"/>
</dbReference>
<keyword evidence="1" id="KW-0479">Metal-binding</keyword>
<name>A0A9P5VQ88_9FUNG</name>
<evidence type="ECO:0000256" key="2">
    <source>
        <dbReference type="ARBA" id="ARBA00022833"/>
    </source>
</evidence>
<feature type="compositionally biased region" description="Basic and acidic residues" evidence="3">
    <location>
        <begin position="2959"/>
        <end position="2982"/>
    </location>
</feature>
<dbReference type="EMBL" id="JAAAUY010000073">
    <property type="protein sequence ID" value="KAF9336084.1"/>
    <property type="molecule type" value="Genomic_DNA"/>
</dbReference>
<dbReference type="SMART" id="SM00109">
    <property type="entry name" value="C1"/>
    <property type="match status" value="2"/>
</dbReference>
<feature type="region of interest" description="Disordered" evidence="3">
    <location>
        <begin position="2747"/>
        <end position="2832"/>
    </location>
</feature>
<feature type="compositionally biased region" description="Basic residues" evidence="3">
    <location>
        <begin position="2340"/>
        <end position="2350"/>
    </location>
</feature>
<feature type="compositionally biased region" description="Low complexity" evidence="3">
    <location>
        <begin position="1458"/>
        <end position="1467"/>
    </location>
</feature>
<feature type="domain" description="Phorbol-ester/DAG-type" evidence="4">
    <location>
        <begin position="668"/>
        <end position="718"/>
    </location>
</feature>
<feature type="region of interest" description="Disordered" evidence="3">
    <location>
        <begin position="1424"/>
        <end position="1469"/>
    </location>
</feature>
<feature type="region of interest" description="Disordered" evidence="3">
    <location>
        <begin position="2299"/>
        <end position="2350"/>
    </location>
</feature>
<dbReference type="InterPro" id="IPR002219">
    <property type="entry name" value="PKC_DAG/PE"/>
</dbReference>
<feature type="compositionally biased region" description="Polar residues" evidence="3">
    <location>
        <begin position="2266"/>
        <end position="2279"/>
    </location>
</feature>
<dbReference type="CDD" id="cd00029">
    <property type="entry name" value="C1"/>
    <property type="match status" value="1"/>
</dbReference>
<keyword evidence="2" id="KW-0862">Zinc</keyword>
<dbReference type="Gene3D" id="3.30.60.20">
    <property type="match status" value="1"/>
</dbReference>
<dbReference type="PROSITE" id="PS00479">
    <property type="entry name" value="ZF_DAG_PE_1"/>
    <property type="match status" value="1"/>
</dbReference>
<keyword evidence="6" id="KW-1185">Reference proteome</keyword>
<reference evidence="5" key="1">
    <citation type="journal article" date="2020" name="Fungal Divers.">
        <title>Resolving the Mortierellaceae phylogeny through synthesis of multi-gene phylogenetics and phylogenomics.</title>
        <authorList>
            <person name="Vandepol N."/>
            <person name="Liber J."/>
            <person name="Desiro A."/>
            <person name="Na H."/>
            <person name="Kennedy M."/>
            <person name="Barry K."/>
            <person name="Grigoriev I.V."/>
            <person name="Miller A.N."/>
            <person name="O'Donnell K."/>
            <person name="Stajich J.E."/>
            <person name="Bonito G."/>
        </authorList>
    </citation>
    <scope>NUCLEOTIDE SEQUENCE</scope>
    <source>
        <strain evidence="5">NVP1</strain>
    </source>
</reference>
<feature type="compositionally biased region" description="Polar residues" evidence="3">
    <location>
        <begin position="23"/>
        <end position="49"/>
    </location>
</feature>
<feature type="region of interest" description="Disordered" evidence="3">
    <location>
        <begin position="2575"/>
        <end position="2599"/>
    </location>
</feature>
<dbReference type="InterPro" id="IPR016024">
    <property type="entry name" value="ARM-type_fold"/>
</dbReference>
<feature type="compositionally biased region" description="Polar residues" evidence="3">
    <location>
        <begin position="1985"/>
        <end position="1997"/>
    </location>
</feature>
<feature type="region of interest" description="Disordered" evidence="3">
    <location>
        <begin position="2168"/>
        <end position="2188"/>
    </location>
</feature>
<proteinExistence type="predicted"/>
<feature type="region of interest" description="Disordered" evidence="3">
    <location>
        <begin position="97"/>
        <end position="136"/>
    </location>
</feature>
<organism evidence="5 6">
    <name type="scientific">Podila minutissima</name>
    <dbReference type="NCBI Taxonomy" id="64525"/>
    <lineage>
        <taxon>Eukaryota</taxon>
        <taxon>Fungi</taxon>
        <taxon>Fungi incertae sedis</taxon>
        <taxon>Mucoromycota</taxon>
        <taxon>Mortierellomycotina</taxon>
        <taxon>Mortierellomycetes</taxon>
        <taxon>Mortierellales</taxon>
        <taxon>Mortierellaceae</taxon>
        <taxon>Podila</taxon>
    </lineage>
</organism>
<feature type="region of interest" description="Disordered" evidence="3">
    <location>
        <begin position="254"/>
        <end position="291"/>
    </location>
</feature>
<comment type="caution">
    <text evidence="5">The sequence shown here is derived from an EMBL/GenBank/DDBJ whole genome shotgun (WGS) entry which is preliminary data.</text>
</comment>
<evidence type="ECO:0000256" key="1">
    <source>
        <dbReference type="ARBA" id="ARBA00022723"/>
    </source>
</evidence>
<feature type="compositionally biased region" description="Basic residues" evidence="3">
    <location>
        <begin position="1"/>
        <end position="11"/>
    </location>
</feature>
<gene>
    <name evidence="5" type="ORF">BG006_009778</name>
</gene>
<accession>A0A9P5VQ88</accession>
<feature type="compositionally biased region" description="Low complexity" evidence="3">
    <location>
        <begin position="115"/>
        <end position="126"/>
    </location>
</feature>
<dbReference type="PROSITE" id="PS50081">
    <property type="entry name" value="ZF_DAG_PE_2"/>
    <property type="match status" value="2"/>
</dbReference>
<evidence type="ECO:0000313" key="5">
    <source>
        <dbReference type="EMBL" id="KAF9336084.1"/>
    </source>
</evidence>
<feature type="region of interest" description="Disordered" evidence="3">
    <location>
        <begin position="2959"/>
        <end position="3013"/>
    </location>
</feature>
<feature type="region of interest" description="Disordered" evidence="3">
    <location>
        <begin position="2429"/>
        <end position="2460"/>
    </location>
</feature>